<reference evidence="1" key="2">
    <citation type="submission" date="2020-09" db="EMBL/GenBank/DDBJ databases">
        <authorList>
            <person name="Sun Q."/>
            <person name="Zhou Y."/>
        </authorList>
    </citation>
    <scope>NUCLEOTIDE SEQUENCE</scope>
    <source>
        <strain evidence="1">CGMCC 1.15290</strain>
    </source>
</reference>
<dbReference type="AlphaFoldDB" id="A0A917MVS4"/>
<dbReference type="RefSeq" id="WP_188952009.1">
    <property type="nucleotide sequence ID" value="NZ_BMIB01000002.1"/>
</dbReference>
<evidence type="ECO:0000313" key="2">
    <source>
        <dbReference type="Proteomes" id="UP000627292"/>
    </source>
</evidence>
<accession>A0A917MVS4</accession>
<proteinExistence type="predicted"/>
<evidence type="ECO:0008006" key="3">
    <source>
        <dbReference type="Google" id="ProtNLM"/>
    </source>
</evidence>
<organism evidence="1 2">
    <name type="scientific">Filimonas zeae</name>
    <dbReference type="NCBI Taxonomy" id="1737353"/>
    <lineage>
        <taxon>Bacteria</taxon>
        <taxon>Pseudomonadati</taxon>
        <taxon>Bacteroidota</taxon>
        <taxon>Chitinophagia</taxon>
        <taxon>Chitinophagales</taxon>
        <taxon>Chitinophagaceae</taxon>
        <taxon>Filimonas</taxon>
    </lineage>
</organism>
<dbReference type="EMBL" id="BMIB01000002">
    <property type="protein sequence ID" value="GGH66766.1"/>
    <property type="molecule type" value="Genomic_DNA"/>
</dbReference>
<sequence length="184" mass="21659">MKYVAFQLRNPVFLLVFITIVTACHTVERKGKQLAEKAKQTATEVRDTVSKRVDKWVDKRFPAFDAYQPDTEHNKSRFSAYLQVPVTSDVKNIYAYGDFFGADYKVLIAFSCNANTIKKVVEAKKLHLEKELQEGLIFSEDFTWWDETITQRVYPYKAGEEYAWWNYLWYDAATCKAYYLEYSM</sequence>
<keyword evidence="2" id="KW-1185">Reference proteome</keyword>
<protein>
    <recommendedName>
        <fullName evidence="3">Lipoprotein</fullName>
    </recommendedName>
</protein>
<reference evidence="1" key="1">
    <citation type="journal article" date="2014" name="Int. J. Syst. Evol. Microbiol.">
        <title>Complete genome sequence of Corynebacterium casei LMG S-19264T (=DSM 44701T), isolated from a smear-ripened cheese.</title>
        <authorList>
            <consortium name="US DOE Joint Genome Institute (JGI-PGF)"/>
            <person name="Walter F."/>
            <person name="Albersmeier A."/>
            <person name="Kalinowski J."/>
            <person name="Ruckert C."/>
        </authorList>
    </citation>
    <scope>NUCLEOTIDE SEQUENCE</scope>
    <source>
        <strain evidence="1">CGMCC 1.15290</strain>
    </source>
</reference>
<name>A0A917MVS4_9BACT</name>
<evidence type="ECO:0000313" key="1">
    <source>
        <dbReference type="EMBL" id="GGH66766.1"/>
    </source>
</evidence>
<comment type="caution">
    <text evidence="1">The sequence shown here is derived from an EMBL/GenBank/DDBJ whole genome shotgun (WGS) entry which is preliminary data.</text>
</comment>
<gene>
    <name evidence="1" type="ORF">GCM10011379_21290</name>
</gene>
<dbReference type="PROSITE" id="PS51257">
    <property type="entry name" value="PROKAR_LIPOPROTEIN"/>
    <property type="match status" value="1"/>
</dbReference>
<dbReference type="Proteomes" id="UP000627292">
    <property type="component" value="Unassembled WGS sequence"/>
</dbReference>